<evidence type="ECO:0000313" key="2">
    <source>
        <dbReference type="Proteomes" id="UP000324222"/>
    </source>
</evidence>
<proteinExistence type="predicted"/>
<organism evidence="1 2">
    <name type="scientific">Portunus trituberculatus</name>
    <name type="common">Swimming crab</name>
    <name type="synonym">Neptunus trituberculatus</name>
    <dbReference type="NCBI Taxonomy" id="210409"/>
    <lineage>
        <taxon>Eukaryota</taxon>
        <taxon>Metazoa</taxon>
        <taxon>Ecdysozoa</taxon>
        <taxon>Arthropoda</taxon>
        <taxon>Crustacea</taxon>
        <taxon>Multicrustacea</taxon>
        <taxon>Malacostraca</taxon>
        <taxon>Eumalacostraca</taxon>
        <taxon>Eucarida</taxon>
        <taxon>Decapoda</taxon>
        <taxon>Pleocyemata</taxon>
        <taxon>Brachyura</taxon>
        <taxon>Eubrachyura</taxon>
        <taxon>Portunoidea</taxon>
        <taxon>Portunidae</taxon>
        <taxon>Portuninae</taxon>
        <taxon>Portunus</taxon>
    </lineage>
</organism>
<dbReference type="AlphaFoldDB" id="A0A5B7GN20"/>
<keyword evidence="2" id="KW-1185">Reference proteome</keyword>
<comment type="caution">
    <text evidence="1">The sequence shown here is derived from an EMBL/GenBank/DDBJ whole genome shotgun (WGS) entry which is preliminary data.</text>
</comment>
<name>A0A5B7GN20_PORTR</name>
<sequence length="150" mass="16230">MSLTFFLKHIPSPITFTKHALLKALASQHAPANAAATTLTVPLVDVFQCQVPVFPLTLASICQLSLTVVGTFAQPLLPQPSSRPSPAWLHWFKNAQLQKRRTHASAGQAWAAGLYIVLVVRISLSGVQVKQVGVFRVPSSWAGVPSDERP</sequence>
<reference evidence="1 2" key="1">
    <citation type="submission" date="2019-05" db="EMBL/GenBank/DDBJ databases">
        <title>Another draft genome of Portunus trituberculatus and its Hox gene families provides insights of decapod evolution.</title>
        <authorList>
            <person name="Jeong J.-H."/>
            <person name="Song I."/>
            <person name="Kim S."/>
            <person name="Choi T."/>
            <person name="Kim D."/>
            <person name="Ryu S."/>
            <person name="Kim W."/>
        </authorList>
    </citation>
    <scope>NUCLEOTIDE SEQUENCE [LARGE SCALE GENOMIC DNA]</scope>
    <source>
        <tissue evidence="1">Muscle</tissue>
    </source>
</reference>
<gene>
    <name evidence="1" type="ORF">E2C01_052644</name>
</gene>
<dbReference type="Proteomes" id="UP000324222">
    <property type="component" value="Unassembled WGS sequence"/>
</dbReference>
<evidence type="ECO:0000313" key="1">
    <source>
        <dbReference type="EMBL" id="MPC58637.1"/>
    </source>
</evidence>
<protein>
    <submittedName>
        <fullName evidence="1">Uncharacterized protein</fullName>
    </submittedName>
</protein>
<accession>A0A5B7GN20</accession>
<dbReference type="EMBL" id="VSRR010015862">
    <property type="protein sequence ID" value="MPC58637.1"/>
    <property type="molecule type" value="Genomic_DNA"/>
</dbReference>